<comment type="pathway">
    <text evidence="2 11">Cofactor biosynthesis; NAD(+) biosynthesis; deamido-NAD(+) from nicotinate D-ribonucleotide: step 1/1.</text>
</comment>
<proteinExistence type="inferred from homology"/>
<dbReference type="PANTHER" id="PTHR39321">
    <property type="entry name" value="NICOTINATE-NUCLEOTIDE ADENYLYLTRANSFERASE-RELATED"/>
    <property type="match status" value="1"/>
</dbReference>
<evidence type="ECO:0000256" key="8">
    <source>
        <dbReference type="ARBA" id="ARBA00022840"/>
    </source>
</evidence>
<evidence type="ECO:0000256" key="2">
    <source>
        <dbReference type="ARBA" id="ARBA00005019"/>
    </source>
</evidence>
<evidence type="ECO:0000256" key="4">
    <source>
        <dbReference type="ARBA" id="ARBA00022642"/>
    </source>
</evidence>
<dbReference type="GO" id="GO:0016779">
    <property type="term" value="F:nucleotidyltransferase activity"/>
    <property type="evidence" value="ECO:0007669"/>
    <property type="project" value="UniProtKB-KW"/>
</dbReference>
<dbReference type="Gene3D" id="3.40.50.620">
    <property type="entry name" value="HUPs"/>
    <property type="match status" value="1"/>
</dbReference>
<sequence>MTETEPATPPEPAEVVAVFGGSFNPPHIGHVLMAVIVLSTCAVDRVLVIPTYSHPFAKQLAPFDDRVRMMELAMAGVARVEISRIEEALGGESRTLRTLEHLHAEHPSWKLRLVMGADLLAESPKWYAFDKIAALAPPIVLGRVGFDIPGAPPPVLPAISSTEIRAIVARGAWAELEPLVPRAVVEHIRAHALYTS</sequence>
<keyword evidence="9 11" id="KW-0520">NAD</keyword>
<evidence type="ECO:0000256" key="9">
    <source>
        <dbReference type="ARBA" id="ARBA00023027"/>
    </source>
</evidence>
<keyword evidence="5 11" id="KW-0808">Transferase</keyword>
<evidence type="ECO:0000256" key="7">
    <source>
        <dbReference type="ARBA" id="ARBA00022741"/>
    </source>
</evidence>
<organism evidence="13 14">
    <name type="scientific">Pendulispora albinea</name>
    <dbReference type="NCBI Taxonomy" id="2741071"/>
    <lineage>
        <taxon>Bacteria</taxon>
        <taxon>Pseudomonadati</taxon>
        <taxon>Myxococcota</taxon>
        <taxon>Myxococcia</taxon>
        <taxon>Myxococcales</taxon>
        <taxon>Sorangiineae</taxon>
        <taxon>Pendulisporaceae</taxon>
        <taxon>Pendulispora</taxon>
    </lineage>
</organism>
<evidence type="ECO:0000256" key="6">
    <source>
        <dbReference type="ARBA" id="ARBA00022695"/>
    </source>
</evidence>
<name>A0ABZ2M3I4_9BACT</name>
<keyword evidence="6 11" id="KW-0548">Nucleotidyltransferase</keyword>
<feature type="domain" description="Cytidyltransferase-like" evidence="12">
    <location>
        <begin position="18"/>
        <end position="166"/>
    </location>
</feature>
<dbReference type="SUPFAM" id="SSF52374">
    <property type="entry name" value="Nucleotidylyl transferase"/>
    <property type="match status" value="1"/>
</dbReference>
<evidence type="ECO:0000256" key="1">
    <source>
        <dbReference type="ARBA" id="ARBA00002324"/>
    </source>
</evidence>
<evidence type="ECO:0000256" key="10">
    <source>
        <dbReference type="ARBA" id="ARBA00048721"/>
    </source>
</evidence>
<dbReference type="Proteomes" id="UP001370348">
    <property type="component" value="Chromosome"/>
</dbReference>
<protein>
    <recommendedName>
        <fullName evidence="11">Probable nicotinate-nucleotide adenylyltransferase</fullName>
        <ecNumber evidence="11">2.7.7.18</ecNumber>
    </recommendedName>
    <alternativeName>
        <fullName evidence="11">Deamido-NAD(+) diphosphorylase</fullName>
    </alternativeName>
    <alternativeName>
        <fullName evidence="11">Deamido-NAD(+) pyrophosphorylase</fullName>
    </alternativeName>
    <alternativeName>
        <fullName evidence="11">Nicotinate mononucleotide adenylyltransferase</fullName>
        <shortName evidence="11">NaMN adenylyltransferase</shortName>
    </alternativeName>
</protein>
<dbReference type="EC" id="2.7.7.18" evidence="11"/>
<dbReference type="CDD" id="cd02165">
    <property type="entry name" value="NMNAT"/>
    <property type="match status" value="1"/>
</dbReference>
<comment type="similarity">
    <text evidence="3 11">Belongs to the NadD family.</text>
</comment>
<keyword evidence="4 11" id="KW-0662">Pyridine nucleotide biosynthesis</keyword>
<evidence type="ECO:0000256" key="11">
    <source>
        <dbReference type="HAMAP-Rule" id="MF_00244"/>
    </source>
</evidence>
<accession>A0ABZ2M3I4</accession>
<dbReference type="Pfam" id="PF01467">
    <property type="entry name" value="CTP_transf_like"/>
    <property type="match status" value="1"/>
</dbReference>
<evidence type="ECO:0000313" key="14">
    <source>
        <dbReference type="Proteomes" id="UP001370348"/>
    </source>
</evidence>
<keyword evidence="14" id="KW-1185">Reference proteome</keyword>
<evidence type="ECO:0000259" key="12">
    <source>
        <dbReference type="Pfam" id="PF01467"/>
    </source>
</evidence>
<keyword evidence="8 11" id="KW-0067">ATP-binding</keyword>
<dbReference type="EMBL" id="CP089984">
    <property type="protein sequence ID" value="WXB16364.1"/>
    <property type="molecule type" value="Genomic_DNA"/>
</dbReference>
<evidence type="ECO:0000313" key="13">
    <source>
        <dbReference type="EMBL" id="WXB16364.1"/>
    </source>
</evidence>
<comment type="catalytic activity">
    <reaction evidence="10 11">
        <text>nicotinate beta-D-ribonucleotide + ATP + H(+) = deamido-NAD(+) + diphosphate</text>
        <dbReference type="Rhea" id="RHEA:22860"/>
        <dbReference type="ChEBI" id="CHEBI:15378"/>
        <dbReference type="ChEBI" id="CHEBI:30616"/>
        <dbReference type="ChEBI" id="CHEBI:33019"/>
        <dbReference type="ChEBI" id="CHEBI:57502"/>
        <dbReference type="ChEBI" id="CHEBI:58437"/>
        <dbReference type="EC" id="2.7.7.18"/>
    </reaction>
</comment>
<dbReference type="PANTHER" id="PTHR39321:SF3">
    <property type="entry name" value="PHOSPHOPANTETHEINE ADENYLYLTRANSFERASE"/>
    <property type="match status" value="1"/>
</dbReference>
<dbReference type="InterPro" id="IPR004821">
    <property type="entry name" value="Cyt_trans-like"/>
</dbReference>
<comment type="function">
    <text evidence="1 11">Catalyzes the reversible adenylation of nicotinate mononucleotide (NaMN) to nicotinic acid adenine dinucleotide (NaAD).</text>
</comment>
<reference evidence="13 14" key="1">
    <citation type="submission" date="2021-12" db="EMBL/GenBank/DDBJ databases">
        <title>Discovery of the Pendulisporaceae a myxobacterial family with distinct sporulation behavior and unique specialized metabolism.</title>
        <authorList>
            <person name="Garcia R."/>
            <person name="Popoff A."/>
            <person name="Bader C.D."/>
            <person name="Loehr J."/>
            <person name="Walesch S."/>
            <person name="Walt C."/>
            <person name="Boldt J."/>
            <person name="Bunk B."/>
            <person name="Haeckl F.J.F.P.J."/>
            <person name="Gunesch A.P."/>
            <person name="Birkelbach J."/>
            <person name="Nuebel U."/>
            <person name="Pietschmann T."/>
            <person name="Bach T."/>
            <person name="Mueller R."/>
        </authorList>
    </citation>
    <scope>NUCLEOTIDE SEQUENCE [LARGE SCALE GENOMIC DNA]</scope>
    <source>
        <strain evidence="13 14">MSr11954</strain>
    </source>
</reference>
<gene>
    <name evidence="11 13" type="primary">nadD</name>
    <name evidence="13" type="ORF">LZC94_03590</name>
</gene>
<dbReference type="NCBIfam" id="TIGR00482">
    <property type="entry name" value="nicotinate (nicotinamide) nucleotide adenylyltransferase"/>
    <property type="match status" value="1"/>
</dbReference>
<keyword evidence="7 11" id="KW-0547">Nucleotide-binding</keyword>
<dbReference type="HAMAP" id="MF_00244">
    <property type="entry name" value="NaMN_adenylyltr"/>
    <property type="match status" value="1"/>
</dbReference>
<evidence type="ECO:0000256" key="3">
    <source>
        <dbReference type="ARBA" id="ARBA00009014"/>
    </source>
</evidence>
<dbReference type="RefSeq" id="WP_394825988.1">
    <property type="nucleotide sequence ID" value="NZ_CP089984.1"/>
</dbReference>
<dbReference type="InterPro" id="IPR014729">
    <property type="entry name" value="Rossmann-like_a/b/a_fold"/>
</dbReference>
<dbReference type="InterPro" id="IPR005248">
    <property type="entry name" value="NadD/NMNAT"/>
</dbReference>
<evidence type="ECO:0000256" key="5">
    <source>
        <dbReference type="ARBA" id="ARBA00022679"/>
    </source>
</evidence>